<dbReference type="InterPro" id="IPR049326">
    <property type="entry name" value="Rhodopsin_dom_fungi"/>
</dbReference>
<feature type="compositionally biased region" description="Basic and acidic residues" evidence="6">
    <location>
        <begin position="360"/>
        <end position="374"/>
    </location>
</feature>
<feature type="region of interest" description="Disordered" evidence="6">
    <location>
        <begin position="524"/>
        <end position="554"/>
    </location>
</feature>
<dbReference type="GO" id="GO:0016020">
    <property type="term" value="C:membrane"/>
    <property type="evidence" value="ECO:0007669"/>
    <property type="project" value="UniProtKB-SubCell"/>
</dbReference>
<dbReference type="OrthoDB" id="5398233at2759"/>
<feature type="domain" description="Rhodopsin" evidence="8">
    <location>
        <begin position="42"/>
        <end position="252"/>
    </location>
</feature>
<evidence type="ECO:0000313" key="9">
    <source>
        <dbReference type="EMBL" id="KAF2169324.1"/>
    </source>
</evidence>
<name>A0A6A6CQ95_ZASCE</name>
<feature type="transmembrane region" description="Helical" evidence="7">
    <location>
        <begin position="141"/>
        <end position="164"/>
    </location>
</feature>
<feature type="transmembrane region" description="Helical" evidence="7">
    <location>
        <begin position="226"/>
        <end position="246"/>
    </location>
</feature>
<feature type="transmembrane region" description="Helical" evidence="7">
    <location>
        <begin position="188"/>
        <end position="214"/>
    </location>
</feature>
<evidence type="ECO:0000256" key="3">
    <source>
        <dbReference type="ARBA" id="ARBA00022989"/>
    </source>
</evidence>
<feature type="compositionally biased region" description="Pro residues" evidence="6">
    <location>
        <begin position="344"/>
        <end position="354"/>
    </location>
</feature>
<keyword evidence="2 7" id="KW-0812">Transmembrane</keyword>
<dbReference type="Proteomes" id="UP000799537">
    <property type="component" value="Unassembled WGS sequence"/>
</dbReference>
<organism evidence="9 10">
    <name type="scientific">Zasmidium cellare ATCC 36951</name>
    <dbReference type="NCBI Taxonomy" id="1080233"/>
    <lineage>
        <taxon>Eukaryota</taxon>
        <taxon>Fungi</taxon>
        <taxon>Dikarya</taxon>
        <taxon>Ascomycota</taxon>
        <taxon>Pezizomycotina</taxon>
        <taxon>Dothideomycetes</taxon>
        <taxon>Dothideomycetidae</taxon>
        <taxon>Mycosphaerellales</taxon>
        <taxon>Mycosphaerellaceae</taxon>
        <taxon>Zasmidium</taxon>
    </lineage>
</organism>
<feature type="transmembrane region" description="Helical" evidence="7">
    <location>
        <begin position="27"/>
        <end position="45"/>
    </location>
</feature>
<feature type="transmembrane region" description="Helical" evidence="7">
    <location>
        <begin position="57"/>
        <end position="82"/>
    </location>
</feature>
<gene>
    <name evidence="9" type="ORF">M409DRAFT_20548</name>
</gene>
<evidence type="ECO:0000313" key="10">
    <source>
        <dbReference type="Proteomes" id="UP000799537"/>
    </source>
</evidence>
<feature type="region of interest" description="Disordered" evidence="6">
    <location>
        <begin position="576"/>
        <end position="615"/>
    </location>
</feature>
<comment type="subcellular location">
    <subcellularLocation>
        <location evidence="1">Membrane</location>
        <topology evidence="1">Multi-pass membrane protein</topology>
    </subcellularLocation>
</comment>
<feature type="region of interest" description="Disordered" evidence="6">
    <location>
        <begin position="335"/>
        <end position="401"/>
    </location>
</feature>
<evidence type="ECO:0000256" key="1">
    <source>
        <dbReference type="ARBA" id="ARBA00004141"/>
    </source>
</evidence>
<keyword evidence="4 7" id="KW-0472">Membrane</keyword>
<feature type="region of interest" description="Disordered" evidence="6">
    <location>
        <begin position="465"/>
        <end position="507"/>
    </location>
</feature>
<protein>
    <recommendedName>
        <fullName evidence="8">Rhodopsin domain-containing protein</fullName>
    </recommendedName>
</protein>
<proteinExistence type="inferred from homology"/>
<dbReference type="GeneID" id="54558715"/>
<feature type="transmembrane region" description="Helical" evidence="7">
    <location>
        <begin position="258"/>
        <end position="281"/>
    </location>
</feature>
<evidence type="ECO:0000256" key="2">
    <source>
        <dbReference type="ARBA" id="ARBA00022692"/>
    </source>
</evidence>
<comment type="similarity">
    <text evidence="5">Belongs to the SAT4 family.</text>
</comment>
<dbReference type="InterPro" id="IPR052337">
    <property type="entry name" value="SAT4-like"/>
</dbReference>
<evidence type="ECO:0000256" key="5">
    <source>
        <dbReference type="ARBA" id="ARBA00038359"/>
    </source>
</evidence>
<keyword evidence="3 7" id="KW-1133">Transmembrane helix</keyword>
<dbReference type="EMBL" id="ML993588">
    <property type="protein sequence ID" value="KAF2169324.1"/>
    <property type="molecule type" value="Genomic_DNA"/>
</dbReference>
<dbReference type="RefSeq" id="XP_033670213.1">
    <property type="nucleotide sequence ID" value="XM_033805443.1"/>
</dbReference>
<dbReference type="PANTHER" id="PTHR33048">
    <property type="entry name" value="PTH11-LIKE INTEGRAL MEMBRANE PROTEIN (AFU_ORTHOLOGUE AFUA_5G11245)"/>
    <property type="match status" value="1"/>
</dbReference>
<dbReference type="Pfam" id="PF20684">
    <property type="entry name" value="Fung_rhodopsin"/>
    <property type="match status" value="1"/>
</dbReference>
<feature type="transmembrane region" description="Helical" evidence="7">
    <location>
        <begin position="102"/>
        <end position="120"/>
    </location>
</feature>
<evidence type="ECO:0000256" key="4">
    <source>
        <dbReference type="ARBA" id="ARBA00023136"/>
    </source>
</evidence>
<dbReference type="AlphaFoldDB" id="A0A6A6CQ95"/>
<evidence type="ECO:0000256" key="7">
    <source>
        <dbReference type="SAM" id="Phobius"/>
    </source>
</evidence>
<sequence length="615" mass="68810">MLEDRALWGTAPPEPRSRLENWPTVLFSWWCTSFAAVIIITRLCGRKVRSNRLFREDWIMMISLIPLFIRMIFIHFVLIYGTNNIDTVGHTYSPSKIYHKEIGSRLVLAARIFYAMFIWISKLTVSEFLKRITIRVWRRSWEIMLQIIRIFLFLTFAGVVVATLTECQPFDHYWQVVPDPGPHCRQGFAQLLTMGICDIITDILLIAFPIPVVLNSGQSWKRKLQMVLLFSMSIIMIGITATRMPMVIDHHGRQQYRTVWASCEILASASVSNAVILGSFLRDKGTKKNKYKTFSVSDSIDRVSTRRPTLVALQTIDSDEDLFRTLGCGRLPDHLQHKEATSPRPAPPALPAPQSPLHGPSERIRSPIEARLEEGSSIGSEDSLHKPAIHQVIPPSPSTTRSVSFFDVGNLLDHNDRSKGASRPGAIDEEVGPHTVLSQDFASASRHHHSRSEARAFLRDVGERLRVRGEGHDRSASPRPSDSRSRSRNPPMGVPSPKLERQETQMSLQDAGGLLGPAEVYSMTPAVSGPQQSDAGPRRPYGSAPANGNSWEDDIELDDIGGLLSHERTMDRTAVSLQEILSRSRSERAASSPLPSSQEEPDDMILHDPGGLMKS</sequence>
<evidence type="ECO:0000259" key="8">
    <source>
        <dbReference type="Pfam" id="PF20684"/>
    </source>
</evidence>
<evidence type="ECO:0000256" key="6">
    <source>
        <dbReference type="SAM" id="MobiDB-lite"/>
    </source>
</evidence>
<dbReference type="PANTHER" id="PTHR33048:SF19">
    <property type="entry name" value="MEMBRANE PROTEIN PTH11-LIKE, PUTATIVE (AFU_ORTHOLOGUE AFUA_1G14080)-RELATED"/>
    <property type="match status" value="1"/>
</dbReference>
<feature type="compositionally biased region" description="Basic and acidic residues" evidence="6">
    <location>
        <begin position="465"/>
        <end position="485"/>
    </location>
</feature>
<accession>A0A6A6CQ95</accession>
<keyword evidence="10" id="KW-1185">Reference proteome</keyword>
<reference evidence="9" key="1">
    <citation type="journal article" date="2020" name="Stud. Mycol.">
        <title>101 Dothideomycetes genomes: a test case for predicting lifestyles and emergence of pathogens.</title>
        <authorList>
            <person name="Haridas S."/>
            <person name="Albert R."/>
            <person name="Binder M."/>
            <person name="Bloem J."/>
            <person name="Labutti K."/>
            <person name="Salamov A."/>
            <person name="Andreopoulos B."/>
            <person name="Baker S."/>
            <person name="Barry K."/>
            <person name="Bills G."/>
            <person name="Bluhm B."/>
            <person name="Cannon C."/>
            <person name="Castanera R."/>
            <person name="Culley D."/>
            <person name="Daum C."/>
            <person name="Ezra D."/>
            <person name="Gonzalez J."/>
            <person name="Henrissat B."/>
            <person name="Kuo A."/>
            <person name="Liang C."/>
            <person name="Lipzen A."/>
            <person name="Lutzoni F."/>
            <person name="Magnuson J."/>
            <person name="Mondo S."/>
            <person name="Nolan M."/>
            <person name="Ohm R."/>
            <person name="Pangilinan J."/>
            <person name="Park H.-J."/>
            <person name="Ramirez L."/>
            <person name="Alfaro M."/>
            <person name="Sun H."/>
            <person name="Tritt A."/>
            <person name="Yoshinaga Y."/>
            <person name="Zwiers L.-H."/>
            <person name="Turgeon B."/>
            <person name="Goodwin S."/>
            <person name="Spatafora J."/>
            <person name="Crous P."/>
            <person name="Grigoriev I."/>
        </authorList>
    </citation>
    <scope>NUCLEOTIDE SEQUENCE</scope>
    <source>
        <strain evidence="9">ATCC 36951</strain>
    </source>
</reference>